<dbReference type="AlphaFoldDB" id="A0A8H7ZZU4"/>
<organism evidence="2 3">
    <name type="scientific">Olpidium bornovanus</name>
    <dbReference type="NCBI Taxonomy" id="278681"/>
    <lineage>
        <taxon>Eukaryota</taxon>
        <taxon>Fungi</taxon>
        <taxon>Fungi incertae sedis</taxon>
        <taxon>Olpidiomycota</taxon>
        <taxon>Olpidiomycotina</taxon>
        <taxon>Olpidiomycetes</taxon>
        <taxon>Olpidiales</taxon>
        <taxon>Olpidiaceae</taxon>
        <taxon>Olpidium</taxon>
    </lineage>
</organism>
<feature type="region of interest" description="Disordered" evidence="1">
    <location>
        <begin position="64"/>
        <end position="166"/>
    </location>
</feature>
<evidence type="ECO:0000313" key="3">
    <source>
        <dbReference type="Proteomes" id="UP000673691"/>
    </source>
</evidence>
<name>A0A8H7ZZU4_9FUNG</name>
<evidence type="ECO:0000256" key="1">
    <source>
        <dbReference type="SAM" id="MobiDB-lite"/>
    </source>
</evidence>
<comment type="caution">
    <text evidence="2">The sequence shown here is derived from an EMBL/GenBank/DDBJ whole genome shotgun (WGS) entry which is preliminary data.</text>
</comment>
<accession>A0A8H7ZZU4</accession>
<proteinExistence type="predicted"/>
<gene>
    <name evidence="2" type="ORF">BJ554DRAFT_5323</name>
</gene>
<keyword evidence="3" id="KW-1185">Reference proteome</keyword>
<reference evidence="2 3" key="1">
    <citation type="journal article" name="Sci. Rep.">
        <title>Genome-scale phylogenetic analyses confirm Olpidium as the closest living zoosporic fungus to the non-flagellated, terrestrial fungi.</title>
        <authorList>
            <person name="Chang Y."/>
            <person name="Rochon D."/>
            <person name="Sekimoto S."/>
            <person name="Wang Y."/>
            <person name="Chovatia M."/>
            <person name="Sandor L."/>
            <person name="Salamov A."/>
            <person name="Grigoriev I.V."/>
            <person name="Stajich J.E."/>
            <person name="Spatafora J.W."/>
        </authorList>
    </citation>
    <scope>NUCLEOTIDE SEQUENCE [LARGE SCALE GENOMIC DNA]</scope>
    <source>
        <strain evidence="2">S191</strain>
    </source>
</reference>
<dbReference type="EMBL" id="JAEFCI010002248">
    <property type="protein sequence ID" value="KAG5462361.1"/>
    <property type="molecule type" value="Genomic_DNA"/>
</dbReference>
<evidence type="ECO:0000313" key="2">
    <source>
        <dbReference type="EMBL" id="KAG5462361.1"/>
    </source>
</evidence>
<sequence length="166" mass="17494">MAYAYACRRVCGDFEEMADDVRECVLEVYQPLGSDSSVPPENAADAVAMFLTSAREVRGNFAEPHPISALPSPLTAALRGSPLRGGRRGHPVTPAARRGRLVSPGSPVRGCPFRASREERPKATPVLPVVREPLRAGTAGCFRGAREPAQRGGRGAESAGKGDGEG</sequence>
<dbReference type="Proteomes" id="UP000673691">
    <property type="component" value="Unassembled WGS sequence"/>
</dbReference>
<protein>
    <submittedName>
        <fullName evidence="2">Uncharacterized protein</fullName>
    </submittedName>
</protein>